<comment type="caution">
    <text evidence="2">The sequence shown here is derived from an EMBL/GenBank/DDBJ whole genome shotgun (WGS) entry which is preliminary data.</text>
</comment>
<accession>A0ABS4W441</accession>
<dbReference type="EMBL" id="JAGINU010000001">
    <property type="protein sequence ID" value="MBP2370688.1"/>
    <property type="molecule type" value="Genomic_DNA"/>
</dbReference>
<proteinExistence type="predicted"/>
<evidence type="ECO:0000256" key="1">
    <source>
        <dbReference type="SAM" id="Coils"/>
    </source>
</evidence>
<evidence type="ECO:0000313" key="3">
    <source>
        <dbReference type="Proteomes" id="UP001519295"/>
    </source>
</evidence>
<name>A0ABS4W441_9PSEU</name>
<sequence length="76" mass="8342">MTAPDLGALVAQYQDLAARYDALTARYEDLAAQSRQATEDLAVETLRVDLLEIGFEVADERHRAGMCPRCAVEVST</sequence>
<keyword evidence="1" id="KW-0175">Coiled coil</keyword>
<feature type="coiled-coil region" evidence="1">
    <location>
        <begin position="13"/>
        <end position="40"/>
    </location>
</feature>
<reference evidence="2 3" key="1">
    <citation type="submission" date="2021-03" db="EMBL/GenBank/DDBJ databases">
        <title>Sequencing the genomes of 1000 actinobacteria strains.</title>
        <authorList>
            <person name="Klenk H.-P."/>
        </authorList>
    </citation>
    <scope>NUCLEOTIDE SEQUENCE [LARGE SCALE GENOMIC DNA]</scope>
    <source>
        <strain evidence="2 3">DSM 45256</strain>
    </source>
</reference>
<organism evidence="2 3">
    <name type="scientific">Pseudonocardia parietis</name>
    <dbReference type="NCBI Taxonomy" id="570936"/>
    <lineage>
        <taxon>Bacteria</taxon>
        <taxon>Bacillati</taxon>
        <taxon>Actinomycetota</taxon>
        <taxon>Actinomycetes</taxon>
        <taxon>Pseudonocardiales</taxon>
        <taxon>Pseudonocardiaceae</taxon>
        <taxon>Pseudonocardia</taxon>
    </lineage>
</organism>
<evidence type="ECO:0000313" key="2">
    <source>
        <dbReference type="EMBL" id="MBP2370688.1"/>
    </source>
</evidence>
<protein>
    <submittedName>
        <fullName evidence="2">Uncharacterized protein</fullName>
    </submittedName>
</protein>
<dbReference type="RefSeq" id="WP_210034167.1">
    <property type="nucleotide sequence ID" value="NZ_JAGINU010000001.1"/>
</dbReference>
<gene>
    <name evidence="2" type="ORF">JOF36_006384</name>
</gene>
<dbReference type="Proteomes" id="UP001519295">
    <property type="component" value="Unassembled WGS sequence"/>
</dbReference>
<keyword evidence="3" id="KW-1185">Reference proteome</keyword>